<dbReference type="Pfam" id="PF01047">
    <property type="entry name" value="MarR"/>
    <property type="match status" value="1"/>
</dbReference>
<dbReference type="PANTHER" id="PTHR33164:SF43">
    <property type="entry name" value="HTH-TYPE TRANSCRIPTIONAL REPRESSOR YETL"/>
    <property type="match status" value="1"/>
</dbReference>
<dbReference type="PRINTS" id="PR00598">
    <property type="entry name" value="HTHMARR"/>
</dbReference>
<dbReference type="AlphaFoldDB" id="A0A109W505"/>
<accession>A0A109W505</accession>
<name>A0A109W505_9BACT</name>
<dbReference type="GO" id="GO:0006950">
    <property type="term" value="P:response to stress"/>
    <property type="evidence" value="ECO:0007669"/>
    <property type="project" value="TreeGrafter"/>
</dbReference>
<dbReference type="SUPFAM" id="SSF46785">
    <property type="entry name" value="Winged helix' DNA-binding domain"/>
    <property type="match status" value="1"/>
</dbReference>
<gene>
    <name evidence="2" type="ORF">AXF13_14725</name>
</gene>
<dbReference type="KEGG" id="dfi:AXF13_14725"/>
<dbReference type="SMART" id="SM00347">
    <property type="entry name" value="HTH_MARR"/>
    <property type="match status" value="1"/>
</dbReference>
<dbReference type="STRING" id="44742.AXF13_14725"/>
<feature type="domain" description="HTH marR-type" evidence="1">
    <location>
        <begin position="1"/>
        <end position="140"/>
    </location>
</feature>
<reference evidence="3" key="1">
    <citation type="submission" date="2016-02" db="EMBL/GenBank/DDBJ databases">
        <authorList>
            <person name="Holder M.E."/>
            <person name="Ajami N.J."/>
            <person name="Petrosino J.F."/>
        </authorList>
    </citation>
    <scope>NUCLEOTIDE SEQUENCE [LARGE SCALE GENOMIC DNA]</scope>
    <source>
        <strain evidence="3">CCUG 45958</strain>
    </source>
</reference>
<dbReference type="InterPro" id="IPR036390">
    <property type="entry name" value="WH_DNA-bd_sf"/>
</dbReference>
<dbReference type="PANTHER" id="PTHR33164">
    <property type="entry name" value="TRANSCRIPTIONAL REGULATOR, MARR FAMILY"/>
    <property type="match status" value="1"/>
</dbReference>
<evidence type="ECO:0000259" key="1">
    <source>
        <dbReference type="PROSITE" id="PS50995"/>
    </source>
</evidence>
<dbReference type="InterPro" id="IPR036388">
    <property type="entry name" value="WH-like_DNA-bd_sf"/>
</dbReference>
<evidence type="ECO:0000313" key="2">
    <source>
        <dbReference type="EMBL" id="AMD91279.1"/>
    </source>
</evidence>
<dbReference type="InterPro" id="IPR039422">
    <property type="entry name" value="MarR/SlyA-like"/>
</dbReference>
<keyword evidence="3" id="KW-1185">Reference proteome</keyword>
<dbReference type="EMBL" id="CP014229">
    <property type="protein sequence ID" value="AMD91279.1"/>
    <property type="molecule type" value="Genomic_DNA"/>
</dbReference>
<organism evidence="2 3">
    <name type="scientific">Desulfovibrio fairfieldensis</name>
    <dbReference type="NCBI Taxonomy" id="44742"/>
    <lineage>
        <taxon>Bacteria</taxon>
        <taxon>Pseudomonadati</taxon>
        <taxon>Thermodesulfobacteriota</taxon>
        <taxon>Desulfovibrionia</taxon>
        <taxon>Desulfovibrionales</taxon>
        <taxon>Desulfovibrionaceae</taxon>
        <taxon>Desulfovibrio</taxon>
    </lineage>
</organism>
<dbReference type="GO" id="GO:0003700">
    <property type="term" value="F:DNA-binding transcription factor activity"/>
    <property type="evidence" value="ECO:0007669"/>
    <property type="project" value="InterPro"/>
</dbReference>
<dbReference type="RefSeq" id="WP_008682549.1">
    <property type="nucleotide sequence ID" value="NZ_CP014229.1"/>
</dbReference>
<dbReference type="InterPro" id="IPR000835">
    <property type="entry name" value="HTH_MarR-typ"/>
</dbReference>
<dbReference type="PROSITE" id="PS50995">
    <property type="entry name" value="HTH_MARR_2"/>
    <property type="match status" value="1"/>
</dbReference>
<dbReference type="Gene3D" id="1.10.10.10">
    <property type="entry name" value="Winged helix-like DNA-binding domain superfamily/Winged helix DNA-binding domain"/>
    <property type="match status" value="1"/>
</dbReference>
<sequence length="156" mass="17188">MEQSTDAVIALAAAVREQANAFLLRALAERGVTDLLPAHGAVLHALFRQGPLSMSALAEAIDRRKNTVTGLIKTLEERGYCRREPDPADARVQRIVLTARGEGLRGMQEEISAAMLRTAWRGMDREEREACVRGLCAVLENLKRDAMLPPQGECHE</sequence>
<evidence type="ECO:0000313" key="3">
    <source>
        <dbReference type="Proteomes" id="UP000069241"/>
    </source>
</evidence>
<protein>
    <submittedName>
        <fullName evidence="2">MarR family transcriptional regulator</fullName>
    </submittedName>
</protein>
<proteinExistence type="predicted"/>
<dbReference type="Proteomes" id="UP000069241">
    <property type="component" value="Chromosome"/>
</dbReference>